<protein>
    <recommendedName>
        <fullName evidence="11">Beta-1,4-N-acetylgalactosaminyltransferase</fullName>
        <ecNumber evidence="11">2.4.1.-</ecNumber>
    </recommendedName>
    <alternativeName>
        <fullName evidence="11">Beta-4-GalNAcT</fullName>
    </alternativeName>
</protein>
<dbReference type="Gene3D" id="3.90.550.10">
    <property type="entry name" value="Spore Coat Polysaccharide Biosynthesis Protein SpsA, Chain A"/>
    <property type="match status" value="1"/>
</dbReference>
<dbReference type="PANTHER" id="PTHR19300">
    <property type="entry name" value="BETA-1,4-GALACTOSYLTRANSFERASE"/>
    <property type="match status" value="1"/>
</dbReference>
<evidence type="ECO:0000256" key="3">
    <source>
        <dbReference type="ARBA" id="ARBA00005735"/>
    </source>
</evidence>
<evidence type="ECO:0000256" key="10">
    <source>
        <dbReference type="ARBA" id="ARBA00023180"/>
    </source>
</evidence>
<name>A0A0H5SMB6_BRUMA</name>
<dbReference type="EC" id="2.4.1.-" evidence="11"/>
<comment type="pathway">
    <text evidence="2 11">Protein modification; protein glycosylation.</text>
</comment>
<keyword evidence="6" id="KW-0812">Transmembrane</keyword>
<comment type="similarity">
    <text evidence="3 11">Belongs to the glycosyltransferase 7 family.</text>
</comment>
<keyword evidence="4 11" id="KW-0328">Glycosyltransferase</keyword>
<evidence type="ECO:0000256" key="4">
    <source>
        <dbReference type="ARBA" id="ARBA00022676"/>
    </source>
</evidence>
<organism evidence="14">
    <name type="scientific">Brugia malayi</name>
    <name type="common">Filarial nematode worm</name>
    <dbReference type="NCBI Taxonomy" id="6279"/>
    <lineage>
        <taxon>Eukaryota</taxon>
        <taxon>Metazoa</taxon>
        <taxon>Ecdysozoa</taxon>
        <taxon>Nematoda</taxon>
        <taxon>Chromadorea</taxon>
        <taxon>Rhabditida</taxon>
        <taxon>Spirurina</taxon>
        <taxon>Spiruromorpha</taxon>
        <taxon>Filarioidea</taxon>
        <taxon>Onchocercidae</taxon>
        <taxon>Brugia</taxon>
    </lineage>
</organism>
<dbReference type="InterPro" id="IPR003859">
    <property type="entry name" value="Galactosyl_T"/>
</dbReference>
<reference evidence="14" key="2">
    <citation type="submission" date="2012-12" db="EMBL/GenBank/DDBJ databases">
        <authorList>
            <person name="Gao Y.W."/>
            <person name="Fan S.T."/>
            <person name="Sun H.T."/>
            <person name="Wang Z."/>
            <person name="Gao X.L."/>
            <person name="Li Y.G."/>
            <person name="Wang T.C."/>
            <person name="Zhang K."/>
            <person name="Xu W.W."/>
            <person name="Yu Z.J."/>
            <person name="Xia X.Z."/>
        </authorList>
    </citation>
    <scope>NUCLEOTIDE SEQUENCE</scope>
    <source>
        <strain evidence="14">FR3</strain>
    </source>
</reference>
<feature type="domain" description="Galactosyltransferase N-terminal" evidence="13">
    <location>
        <begin position="102"/>
        <end position="223"/>
    </location>
</feature>
<evidence type="ECO:0000256" key="7">
    <source>
        <dbReference type="ARBA" id="ARBA00022968"/>
    </source>
</evidence>
<dbReference type="GO" id="GO:0008378">
    <property type="term" value="F:galactosyltransferase activity"/>
    <property type="evidence" value="ECO:0007669"/>
    <property type="project" value="TreeGrafter"/>
</dbReference>
<evidence type="ECO:0000256" key="11">
    <source>
        <dbReference type="RuleBase" id="RU368121"/>
    </source>
</evidence>
<keyword evidence="11" id="KW-0464">Manganese</keyword>
<dbReference type="AlphaFoldDB" id="A0A0H5SMB6"/>
<sequence length="361" mass="42532">MVYTEREILKKEMNNETMKMFQNESKAQTMLVFWISTSVLRQKFLKLLLSSVIHQTTLSNFIRHQFKRPFKIDQFKQKDYMNASNFCPTFDEITDFSGPLSMGPLLINNLKEQEVAQRHSYIKSGGHWKPRNCLARHKIAIIIPFRDRQSHLTRLLDFLFPILKHQNLDFRFIITEQYGKELFNKGKLMNAAFSFAEKLRVNCVIFHDVDMFPADDRINYGCPDTPRHIGAYVNTLGYRLMYAEIVGGVLAIRMNHFHAVNGFSNEFWGWGGEDDDMGIRILTLNMTIERPDALIGRYVMLRHIKRKDSNNQLIKRMLKTSHIRMQWDGVKKLTWTILQVVERPLYYHLYVDVGRPPPGWH</sequence>
<evidence type="ECO:0000256" key="1">
    <source>
        <dbReference type="ARBA" id="ARBA00004606"/>
    </source>
</evidence>
<keyword evidence="9" id="KW-0472">Membrane</keyword>
<evidence type="ECO:0000256" key="5">
    <source>
        <dbReference type="ARBA" id="ARBA00022679"/>
    </source>
</evidence>
<dbReference type="InterPro" id="IPR027995">
    <property type="entry name" value="Galactosyl_T_N"/>
</dbReference>
<keyword evidence="8" id="KW-1133">Transmembrane helix</keyword>
<proteinExistence type="inferred from homology"/>
<keyword evidence="5 11" id="KW-0808">Transferase</keyword>
<dbReference type="PRINTS" id="PR02050">
    <property type="entry name" value="B14GALTRFASE"/>
</dbReference>
<evidence type="ECO:0000256" key="6">
    <source>
        <dbReference type="ARBA" id="ARBA00022692"/>
    </source>
</evidence>
<dbReference type="InterPro" id="IPR027791">
    <property type="entry name" value="Galactosyl_T_C"/>
</dbReference>
<evidence type="ECO:0000259" key="12">
    <source>
        <dbReference type="Pfam" id="PF02709"/>
    </source>
</evidence>
<dbReference type="EMBL" id="LN856990">
    <property type="protein sequence ID" value="CRZ24857.1"/>
    <property type="molecule type" value="Genomic_DNA"/>
</dbReference>
<dbReference type="UniPathway" id="UPA00378"/>
<keyword evidence="11" id="KW-0479">Metal-binding</keyword>
<dbReference type="PANTHER" id="PTHR19300:SF46">
    <property type="entry name" value="BETA-1,4-N-ACETYLGALACTOSAMINYLTRANSFERASE"/>
    <property type="match status" value="1"/>
</dbReference>
<feature type="domain" description="Galactosyltransferase C-terminal" evidence="12">
    <location>
        <begin position="227"/>
        <end position="303"/>
    </location>
</feature>
<gene>
    <name evidence="14" type="ORF">Bm10357</name>
    <name evidence="14" type="ORF">BM_Bm10357</name>
</gene>
<evidence type="ECO:0000256" key="8">
    <source>
        <dbReference type="ARBA" id="ARBA00022989"/>
    </source>
</evidence>
<dbReference type="Pfam" id="PF02709">
    <property type="entry name" value="Glyco_transf_7C"/>
    <property type="match status" value="1"/>
</dbReference>
<dbReference type="Pfam" id="PF13733">
    <property type="entry name" value="Glyco_transf_7N"/>
    <property type="match status" value="1"/>
</dbReference>
<dbReference type="OMA" id="ADDRINY"/>
<dbReference type="SUPFAM" id="SSF53448">
    <property type="entry name" value="Nucleotide-diphospho-sugar transferases"/>
    <property type="match status" value="1"/>
</dbReference>
<evidence type="ECO:0000313" key="14">
    <source>
        <dbReference type="EMBL" id="CRZ24857.1"/>
    </source>
</evidence>
<dbReference type="CDD" id="cd00899">
    <property type="entry name" value="b4GalT"/>
    <property type="match status" value="1"/>
</dbReference>
<dbReference type="GO" id="GO:0006688">
    <property type="term" value="P:glycosphingolipid biosynthetic process"/>
    <property type="evidence" value="ECO:0007669"/>
    <property type="project" value="TreeGrafter"/>
</dbReference>
<evidence type="ECO:0000256" key="2">
    <source>
        <dbReference type="ARBA" id="ARBA00004922"/>
    </source>
</evidence>
<keyword evidence="10 11" id="KW-0325">Glycoprotein</keyword>
<comment type="function">
    <text evidence="11">Catalyzes the transfer of galactose onto proteins or lipids.</text>
</comment>
<comment type="cofactor">
    <cofactor evidence="11">
        <name>Mn(2+)</name>
        <dbReference type="ChEBI" id="CHEBI:29035"/>
    </cofactor>
</comment>
<dbReference type="GO" id="GO:0033842">
    <property type="term" value="F:N-acetyl-beta-glucosaminyl-derivative 4-beta-N-acetylgalactosaminyltransferase activity"/>
    <property type="evidence" value="ECO:0007669"/>
    <property type="project" value="TreeGrafter"/>
</dbReference>
<comment type="subcellular location">
    <subcellularLocation>
        <location evidence="1 11">Membrane</location>
        <topology evidence="1 11">Single-pass type II membrane protein</topology>
    </subcellularLocation>
</comment>
<evidence type="ECO:0000259" key="13">
    <source>
        <dbReference type="Pfam" id="PF13733"/>
    </source>
</evidence>
<accession>A0A0H5SMB6</accession>
<dbReference type="InterPro" id="IPR029044">
    <property type="entry name" value="Nucleotide-diphossugar_trans"/>
</dbReference>
<dbReference type="GO" id="GO:0005975">
    <property type="term" value="P:carbohydrate metabolic process"/>
    <property type="evidence" value="ECO:0007669"/>
    <property type="project" value="InterPro"/>
</dbReference>
<dbReference type="GO" id="GO:0046872">
    <property type="term" value="F:metal ion binding"/>
    <property type="evidence" value="ECO:0007669"/>
    <property type="project" value="UniProtKB-UniRule"/>
</dbReference>
<evidence type="ECO:0000256" key="9">
    <source>
        <dbReference type="ARBA" id="ARBA00023136"/>
    </source>
</evidence>
<reference evidence="14" key="1">
    <citation type="journal article" date="2007" name="Science">
        <title>Draft genome of the filarial nematode parasite Brugia malayi.</title>
        <authorList>
            <person name="Ghedin E."/>
            <person name="Wang S."/>
            <person name="Spiro D."/>
            <person name="Caler E."/>
            <person name="Zhao Q."/>
            <person name="Crabtree J."/>
            <person name="Allen J.E."/>
            <person name="Delcher A.L."/>
            <person name="Guiliano D.B."/>
            <person name="Miranda-Saavedra D."/>
            <person name="Angiuoli S.V."/>
            <person name="Creasy T."/>
            <person name="Amedeo P."/>
            <person name="Haas B."/>
            <person name="El-Sayed N.M."/>
            <person name="Wortman J.R."/>
            <person name="Feldblyum T."/>
            <person name="Tallon L."/>
            <person name="Schatz M."/>
            <person name="Shumway M."/>
            <person name="Koo H."/>
            <person name="Salzberg S.L."/>
            <person name="Schobel S."/>
            <person name="Pertea M."/>
            <person name="Pop M."/>
            <person name="White O."/>
            <person name="Barton G.J."/>
            <person name="Carlow C.K."/>
            <person name="Crawford M.J."/>
            <person name="Daub J."/>
            <person name="Dimmic M.W."/>
            <person name="Estes C.F."/>
            <person name="Foster J.M."/>
            <person name="Ganatra M."/>
            <person name="Gregory W.F."/>
            <person name="Johnson N.M."/>
            <person name="Jin J."/>
            <person name="Komuniecki R."/>
            <person name="Korf I."/>
            <person name="Kumar S."/>
            <person name="Laney S."/>
            <person name="Li B.W."/>
            <person name="Li W."/>
            <person name="Lindblom T.H."/>
            <person name="Lustigman S."/>
            <person name="Ma D."/>
            <person name="Maina C.V."/>
            <person name="Martin D.M."/>
            <person name="McCarter J.P."/>
            <person name="McReynolds L."/>
            <person name="Mitreva M."/>
            <person name="Nutman T.B."/>
            <person name="Parkinson J."/>
            <person name="Peregrin-Alvarez J.M."/>
            <person name="Poole C."/>
            <person name="Ren Q."/>
            <person name="Saunders L."/>
            <person name="Sluder A.E."/>
            <person name="Smith K."/>
            <person name="Stanke M."/>
            <person name="Unnasch T.R."/>
            <person name="Ware J."/>
            <person name="Wei A.D."/>
            <person name="Weil G."/>
            <person name="Williams D.J."/>
            <person name="Zhang Y."/>
            <person name="Williams S.A."/>
            <person name="Fraser-Liggett C."/>
            <person name="Slatko B."/>
            <person name="Blaxter M.L."/>
            <person name="Scott A.L."/>
        </authorList>
    </citation>
    <scope>NUCLEOTIDE SEQUENCE</scope>
    <source>
        <strain evidence="14">FR3</strain>
    </source>
</reference>
<dbReference type="GO" id="GO:0005794">
    <property type="term" value="C:Golgi apparatus"/>
    <property type="evidence" value="ECO:0007669"/>
    <property type="project" value="TreeGrafter"/>
</dbReference>
<dbReference type="GO" id="GO:0016020">
    <property type="term" value="C:membrane"/>
    <property type="evidence" value="ECO:0007669"/>
    <property type="project" value="UniProtKB-SubCell"/>
</dbReference>
<keyword evidence="7 11" id="KW-0735">Signal-anchor</keyword>